<gene>
    <name evidence="3" type="ORF">B2M20_17905</name>
</gene>
<dbReference type="GO" id="GO:0000150">
    <property type="term" value="F:DNA strand exchange activity"/>
    <property type="evidence" value="ECO:0007669"/>
    <property type="project" value="InterPro"/>
</dbReference>
<sequence>MRRGELIVAAPVGFVKAGDRYEKDPGRRVQDAIMLVFDKVQELDSARQALCWFHEHDVDLPVRQNNGDTTWRHPNYATIHRMIDNPIYGGAYAYGKTAVASGYSADGVSVKTHCKARTDWLALMPNAHEGYVSWERAEAIRKMVSSNAPTGRHHGAPKHGDALLAGLIRCNRCGRKLTLKYTGAKHGIPRYSCSRAWMDNGAPHCIAFGGLRVDDAIENAMLTVVGPGAVAAATAAETEASQRRDQVRDALGRDFEAARYAADRAFRQYDAADPANRLVAGELEARWNRALTHMAEVEAKIAAHDAAAPVAAVDPVALGLLVR</sequence>
<organism evidence="3 4">
    <name type="scientific">Nitrobacter vulgaris</name>
    <dbReference type="NCBI Taxonomy" id="29421"/>
    <lineage>
        <taxon>Bacteria</taxon>
        <taxon>Pseudomonadati</taxon>
        <taxon>Pseudomonadota</taxon>
        <taxon>Alphaproteobacteria</taxon>
        <taxon>Hyphomicrobiales</taxon>
        <taxon>Nitrobacteraceae</taxon>
        <taxon>Nitrobacter</taxon>
    </lineage>
</organism>
<dbReference type="PANTHER" id="PTHR30461">
    <property type="entry name" value="DNA-INVERTASE FROM LAMBDOID PROPHAGE"/>
    <property type="match status" value="1"/>
</dbReference>
<evidence type="ECO:0008006" key="5">
    <source>
        <dbReference type="Google" id="ProtNLM"/>
    </source>
</evidence>
<dbReference type="EMBL" id="MWPQ01000069">
    <property type="protein sequence ID" value="OPH81359.1"/>
    <property type="molecule type" value="Genomic_DNA"/>
</dbReference>
<dbReference type="AlphaFoldDB" id="A0A1V4HU15"/>
<comment type="caution">
    <text evidence="3">The sequence shown here is derived from an EMBL/GenBank/DDBJ whole genome shotgun (WGS) entry which is preliminary data.</text>
</comment>
<dbReference type="GO" id="GO:0003677">
    <property type="term" value="F:DNA binding"/>
    <property type="evidence" value="ECO:0007669"/>
    <property type="project" value="InterPro"/>
</dbReference>
<dbReference type="STRING" id="29421.B2M20_17905"/>
<evidence type="ECO:0000259" key="1">
    <source>
        <dbReference type="Pfam" id="PF07508"/>
    </source>
</evidence>
<keyword evidence="4" id="KW-1185">Reference proteome</keyword>
<evidence type="ECO:0000313" key="3">
    <source>
        <dbReference type="EMBL" id="OPH81359.1"/>
    </source>
</evidence>
<dbReference type="InterPro" id="IPR038109">
    <property type="entry name" value="DNA_bind_recomb_sf"/>
</dbReference>
<accession>A0A1V4HU15</accession>
<evidence type="ECO:0000313" key="4">
    <source>
        <dbReference type="Proteomes" id="UP000189940"/>
    </source>
</evidence>
<dbReference type="Pfam" id="PF07508">
    <property type="entry name" value="Recombinase"/>
    <property type="match status" value="1"/>
</dbReference>
<dbReference type="RefSeq" id="WP_079448373.1">
    <property type="nucleotide sequence ID" value="NZ_MWPQ01000069.1"/>
</dbReference>
<feature type="domain" description="Recombinase" evidence="1">
    <location>
        <begin position="32"/>
        <end position="147"/>
    </location>
</feature>
<feature type="domain" description="Recombinase zinc beta ribbon" evidence="2">
    <location>
        <begin position="163"/>
        <end position="219"/>
    </location>
</feature>
<evidence type="ECO:0000259" key="2">
    <source>
        <dbReference type="Pfam" id="PF13408"/>
    </source>
</evidence>
<dbReference type="InterPro" id="IPR025827">
    <property type="entry name" value="Zn_ribbon_recom_dom"/>
</dbReference>
<name>A0A1V4HU15_NITVU</name>
<dbReference type="Proteomes" id="UP000189940">
    <property type="component" value="Unassembled WGS sequence"/>
</dbReference>
<dbReference type="InterPro" id="IPR011109">
    <property type="entry name" value="DNA_bind_recombinase_dom"/>
</dbReference>
<dbReference type="InterPro" id="IPR050639">
    <property type="entry name" value="SSR_resolvase"/>
</dbReference>
<proteinExistence type="predicted"/>
<dbReference type="PANTHER" id="PTHR30461:SF23">
    <property type="entry name" value="DNA RECOMBINASE-RELATED"/>
    <property type="match status" value="1"/>
</dbReference>
<dbReference type="OrthoDB" id="7475655at2"/>
<dbReference type="Gene3D" id="3.90.1750.20">
    <property type="entry name" value="Putative Large Serine Recombinase, Chain B, Domain 2"/>
    <property type="match status" value="1"/>
</dbReference>
<dbReference type="Pfam" id="PF13408">
    <property type="entry name" value="Zn_ribbon_recom"/>
    <property type="match status" value="1"/>
</dbReference>
<reference evidence="3 4" key="1">
    <citation type="submission" date="2017-02" db="EMBL/GenBank/DDBJ databases">
        <title>Genome sequence of the nitrite-oxidizing bacterium Nitrobacter vulgaris strain Ab1.</title>
        <authorList>
            <person name="Mellbye B.L."/>
            <person name="Davis E.W."/>
            <person name="Spieck E."/>
            <person name="Chang J.H."/>
            <person name="Bottomley P.J."/>
            <person name="Sayavedra-Soto L.A."/>
        </authorList>
    </citation>
    <scope>NUCLEOTIDE SEQUENCE [LARGE SCALE GENOMIC DNA]</scope>
    <source>
        <strain evidence="3 4">Ab1</strain>
    </source>
</reference>
<protein>
    <recommendedName>
        <fullName evidence="5">Recombinase domain-containing protein</fullName>
    </recommendedName>
</protein>